<dbReference type="Pfam" id="PF03781">
    <property type="entry name" value="FGE-sulfatase"/>
    <property type="match status" value="1"/>
</dbReference>
<feature type="domain" description="Sulfatase-modifying factor enzyme-like" evidence="1">
    <location>
        <begin position="26"/>
        <end position="266"/>
    </location>
</feature>
<keyword evidence="3" id="KW-1185">Reference proteome</keyword>
<dbReference type="RefSeq" id="WP_289412148.1">
    <property type="nucleotide sequence ID" value="NZ_JAQIBD010000001.1"/>
</dbReference>
<protein>
    <submittedName>
        <fullName evidence="2">Formylglycine-generating enzyme family protein</fullName>
    </submittedName>
</protein>
<dbReference type="Gene3D" id="3.90.1580.10">
    <property type="entry name" value="paralog of FGE (formylglycine-generating enzyme)"/>
    <property type="match status" value="1"/>
</dbReference>
<accession>A0ABT7QVK1</accession>
<dbReference type="InterPro" id="IPR042095">
    <property type="entry name" value="SUMF_sf"/>
</dbReference>
<dbReference type="PANTHER" id="PTHR23150">
    <property type="entry name" value="SULFATASE MODIFYING FACTOR 1, 2"/>
    <property type="match status" value="1"/>
</dbReference>
<gene>
    <name evidence="2" type="ORF">PGH07_01620</name>
</gene>
<dbReference type="Proteomes" id="UP001169069">
    <property type="component" value="Unassembled WGS sequence"/>
</dbReference>
<dbReference type="InterPro" id="IPR051043">
    <property type="entry name" value="Sulfatase_Mod_Factor_Kinase"/>
</dbReference>
<proteinExistence type="predicted"/>
<organism evidence="2 3">
    <name type="scientific">Sulfurovum zhangzhouensis</name>
    <dbReference type="NCBI Taxonomy" id="3019067"/>
    <lineage>
        <taxon>Bacteria</taxon>
        <taxon>Pseudomonadati</taxon>
        <taxon>Campylobacterota</taxon>
        <taxon>Epsilonproteobacteria</taxon>
        <taxon>Campylobacterales</taxon>
        <taxon>Sulfurovaceae</taxon>
        <taxon>Sulfurovum</taxon>
    </lineage>
</organism>
<dbReference type="InterPro" id="IPR016187">
    <property type="entry name" value="CTDL_fold"/>
</dbReference>
<sequence length="269" mass="30632">MKKRLLLLCTVTLLNAEMITNSIGMTFVKIPEGSFKMGRITVDCPKDNPDTPRNENTICMKQLNKNETPLHEESVKAFYMATTEVTQQQYNKVMGNNPSDFNSTTLGYDSSNNPVENVSWDKAQKFIKKLNELEGTNVYYLPSETEWEYAARAGTTTKWSFGNDESKLDEYAWYGYNHAGKQTHPVGQKKPNPWGLYDMHGNVWEWTDTNYAQQYGQEDYKLADGTIPKVVRSGSWVNTADYSRSAKRGNLAPDAYDNNIGFRIARTLP</sequence>
<evidence type="ECO:0000259" key="1">
    <source>
        <dbReference type="Pfam" id="PF03781"/>
    </source>
</evidence>
<name>A0ABT7QVK1_9BACT</name>
<reference evidence="2" key="1">
    <citation type="submission" date="2023-01" db="EMBL/GenBank/DDBJ databases">
        <title>Sulfurovum sp. zt1-1 genome assembly.</title>
        <authorList>
            <person name="Wang J."/>
        </authorList>
    </citation>
    <scope>NUCLEOTIDE SEQUENCE</scope>
    <source>
        <strain evidence="2">Zt1-1</strain>
    </source>
</reference>
<evidence type="ECO:0000313" key="2">
    <source>
        <dbReference type="EMBL" id="MDM5270872.1"/>
    </source>
</evidence>
<dbReference type="PANTHER" id="PTHR23150:SF19">
    <property type="entry name" value="FORMYLGLYCINE-GENERATING ENZYME"/>
    <property type="match status" value="1"/>
</dbReference>
<comment type="caution">
    <text evidence="2">The sequence shown here is derived from an EMBL/GenBank/DDBJ whole genome shotgun (WGS) entry which is preliminary data.</text>
</comment>
<dbReference type="InterPro" id="IPR005532">
    <property type="entry name" value="SUMF_dom"/>
</dbReference>
<dbReference type="SUPFAM" id="SSF56436">
    <property type="entry name" value="C-type lectin-like"/>
    <property type="match status" value="1"/>
</dbReference>
<dbReference type="EMBL" id="JAQIBD010000001">
    <property type="protein sequence ID" value="MDM5270872.1"/>
    <property type="molecule type" value="Genomic_DNA"/>
</dbReference>
<evidence type="ECO:0000313" key="3">
    <source>
        <dbReference type="Proteomes" id="UP001169069"/>
    </source>
</evidence>